<dbReference type="eggNOG" id="ENOG5033ZK2">
    <property type="taxonomic scope" value="Bacteria"/>
</dbReference>
<sequence>MAYRFASKSDVKRIAELHYNVRNKYEVGFFSKTDKIFLKNYYSLLLDTPYYFILCYCDDNNGNIMGFSSGVFDVAMHQKVIAKKKVKLALSLISSIIKKPSLVSDILKRYKSVNGDSENSYQVKKGPRSEYWVWDINDKKNGIKSVELLNKFYEIYYILGYEEVAFEVDEINRNMIRFHIVNGAKVIKECILDDGRKRSFLKYNLTEKFKNNSK</sequence>
<dbReference type="AlphaFoldDB" id="A0A077ELI4"/>
<dbReference type="STRING" id="1338011.BD94_3284"/>
<dbReference type="HOGENOM" id="CLU_1287845_0_0_10"/>
<dbReference type="KEGG" id="eao:BD94_3284"/>
<name>A0A077ELI4_9FLAO</name>
<gene>
    <name evidence="1" type="ORF">BD94_3284</name>
</gene>
<dbReference type="EMBL" id="CP007547">
    <property type="protein sequence ID" value="AIL47059.1"/>
    <property type="molecule type" value="Genomic_DNA"/>
</dbReference>
<dbReference type="Proteomes" id="UP000028933">
    <property type="component" value="Chromosome"/>
</dbReference>
<proteinExistence type="predicted"/>
<reference evidence="1" key="1">
    <citation type="journal article" date="2013" name="Lancet">
        <title>First case of E anophelis outbreak in an intensive-care unit.</title>
        <authorList>
            <person name="Teo J."/>
            <person name="Tan S.Y."/>
            <person name="Tay M."/>
            <person name="Ding Y."/>
            <person name="Kjelleberg S."/>
            <person name="Givskov M."/>
            <person name="Lin R.T."/>
            <person name="Yang L."/>
        </authorList>
    </citation>
    <scope>NUCLEOTIDE SEQUENCE [LARGE SCALE GENOMIC DNA]</scope>
    <source>
        <strain evidence="1">NUHP1</strain>
    </source>
</reference>
<evidence type="ECO:0000313" key="2">
    <source>
        <dbReference type="Proteomes" id="UP000028933"/>
    </source>
</evidence>
<reference evidence="1" key="2">
    <citation type="journal article" date="2015" name="Genome Biol. Evol.">
        <title>Complete Genome Sequence and Transcriptomic Analysis of the Novel Pathogen Elizabethkingia anophelis in Response to Oxidative Stress.</title>
        <authorList>
            <person name="Li Y."/>
            <person name="Liu Y."/>
            <person name="Chew S.C."/>
            <person name="Tay M."/>
            <person name="Salido M.M."/>
            <person name="Teo J."/>
            <person name="Lauro F.M."/>
            <person name="Givskov M."/>
            <person name="Yang L."/>
        </authorList>
    </citation>
    <scope>NUCLEOTIDE SEQUENCE</scope>
    <source>
        <strain evidence="1">NUHP1</strain>
    </source>
</reference>
<protein>
    <recommendedName>
        <fullName evidence="3">GNAT family N-acetyltransferase</fullName>
    </recommendedName>
</protein>
<evidence type="ECO:0000313" key="1">
    <source>
        <dbReference type="EMBL" id="AIL47059.1"/>
    </source>
</evidence>
<dbReference type="RefSeq" id="WP_024565939.1">
    <property type="nucleotide sequence ID" value="NZ_CP007547.1"/>
</dbReference>
<evidence type="ECO:0008006" key="3">
    <source>
        <dbReference type="Google" id="ProtNLM"/>
    </source>
</evidence>
<accession>A0A077ELI4</accession>
<organism evidence="1 2">
    <name type="scientific">Elizabethkingia anophelis NUHP1</name>
    <dbReference type="NCBI Taxonomy" id="1338011"/>
    <lineage>
        <taxon>Bacteria</taxon>
        <taxon>Pseudomonadati</taxon>
        <taxon>Bacteroidota</taxon>
        <taxon>Flavobacteriia</taxon>
        <taxon>Flavobacteriales</taxon>
        <taxon>Weeksellaceae</taxon>
        <taxon>Elizabethkingia</taxon>
    </lineage>
</organism>